<keyword evidence="4" id="KW-1185">Reference proteome</keyword>
<evidence type="ECO:0000259" key="2">
    <source>
        <dbReference type="Pfam" id="PF03413"/>
    </source>
</evidence>
<evidence type="ECO:0000256" key="1">
    <source>
        <dbReference type="SAM" id="SignalP"/>
    </source>
</evidence>
<name>A0A8J3WRX5_9ACTN</name>
<feature type="signal peptide" evidence="1">
    <location>
        <begin position="1"/>
        <end position="23"/>
    </location>
</feature>
<dbReference type="InterPro" id="IPR025711">
    <property type="entry name" value="PepSY"/>
</dbReference>
<dbReference type="Proteomes" id="UP000634476">
    <property type="component" value="Unassembled WGS sequence"/>
</dbReference>
<dbReference type="AlphaFoldDB" id="A0A8J3WRX5"/>
<comment type="caution">
    <text evidence="3">The sequence shown here is derived from an EMBL/GenBank/DDBJ whole genome shotgun (WGS) entry which is preliminary data.</text>
</comment>
<dbReference type="Pfam" id="PF03413">
    <property type="entry name" value="PepSY"/>
    <property type="match status" value="1"/>
</dbReference>
<accession>A0A8J3WRX5</accession>
<dbReference type="Gene3D" id="3.10.450.40">
    <property type="match status" value="1"/>
</dbReference>
<organism evidence="3 4">
    <name type="scientific">Planobispora takensis</name>
    <dbReference type="NCBI Taxonomy" id="1367882"/>
    <lineage>
        <taxon>Bacteria</taxon>
        <taxon>Bacillati</taxon>
        <taxon>Actinomycetota</taxon>
        <taxon>Actinomycetes</taxon>
        <taxon>Streptosporangiales</taxon>
        <taxon>Streptosporangiaceae</taxon>
        <taxon>Planobispora</taxon>
    </lineage>
</organism>
<sequence>MIAKIALAGTVTLLAAGSGVAFAGSAAAAAPAGVQASAAAPAAGISCSKAVKIAKKRVPGARVSEVEREWEHGHRVCKVELHRGNWEYDVYVSLKTGKVIKFKKEYDD</sequence>
<feature type="chain" id="PRO_5039194423" description="PepSY domain-containing protein" evidence="1">
    <location>
        <begin position="24"/>
        <end position="108"/>
    </location>
</feature>
<proteinExistence type="predicted"/>
<evidence type="ECO:0000313" key="4">
    <source>
        <dbReference type="Proteomes" id="UP000634476"/>
    </source>
</evidence>
<protein>
    <recommendedName>
        <fullName evidence="2">PepSY domain-containing protein</fullName>
    </recommendedName>
</protein>
<feature type="domain" description="PepSY" evidence="2">
    <location>
        <begin position="45"/>
        <end position="101"/>
    </location>
</feature>
<keyword evidence="1" id="KW-0732">Signal</keyword>
<dbReference type="EMBL" id="BOOK01000004">
    <property type="protein sequence ID" value="GIH98612.1"/>
    <property type="molecule type" value="Genomic_DNA"/>
</dbReference>
<reference evidence="3" key="1">
    <citation type="submission" date="2021-01" db="EMBL/GenBank/DDBJ databases">
        <title>Whole genome shotgun sequence of Planobispora takensis NBRC 109077.</title>
        <authorList>
            <person name="Komaki H."/>
            <person name="Tamura T."/>
        </authorList>
    </citation>
    <scope>NUCLEOTIDE SEQUENCE</scope>
    <source>
        <strain evidence="3">NBRC 109077</strain>
    </source>
</reference>
<gene>
    <name evidence="3" type="ORF">Pta02_06210</name>
</gene>
<evidence type="ECO:0000313" key="3">
    <source>
        <dbReference type="EMBL" id="GIH98612.1"/>
    </source>
</evidence>